<dbReference type="Gene3D" id="6.10.250.2950">
    <property type="match status" value="1"/>
</dbReference>
<comment type="subcellular location">
    <subcellularLocation>
        <location evidence="2">Cytoplasm</location>
    </subcellularLocation>
    <subcellularLocation>
        <location evidence="1">Endoplasmic reticulum membrane</location>
        <topology evidence="1">Single-pass membrane protein</topology>
    </subcellularLocation>
</comment>
<reference evidence="13" key="1">
    <citation type="submission" date="2014-03" db="EMBL/GenBank/DDBJ databases">
        <title>The sialotranscriptome of Amblyomma triste, Amblyomma parvum and Amblyomma cajennense ticks, uncovered by 454-based RNA-seq.</title>
        <authorList>
            <person name="Garcia G.R."/>
            <person name="Gardinassi L.G."/>
            <person name="Ribeiro J.M."/>
            <person name="Anatriello E."/>
            <person name="Ferreira B.R."/>
            <person name="Moreira H.N."/>
            <person name="Mafra C."/>
            <person name="Olegario M.M."/>
            <person name="Szabo P.J."/>
            <person name="Miranda-Santos I.K."/>
            <person name="Maruyama S.R."/>
        </authorList>
    </citation>
    <scope>NUCLEOTIDE SEQUENCE</scope>
    <source>
        <strain evidence="13">Uberlandia</strain>
        <tissue evidence="13">Salivary glands</tissue>
    </source>
</reference>
<proteinExistence type="evidence at transcript level"/>
<keyword evidence="5 12" id="KW-0812">Transmembrane</keyword>
<dbReference type="PANTHER" id="PTHR28621">
    <property type="entry name" value="SELENOPROTEIN S"/>
    <property type="match status" value="1"/>
</dbReference>
<evidence type="ECO:0000256" key="4">
    <source>
        <dbReference type="ARBA" id="ARBA00022490"/>
    </source>
</evidence>
<evidence type="ECO:0000256" key="3">
    <source>
        <dbReference type="ARBA" id="ARBA00011034"/>
    </source>
</evidence>
<feature type="compositionally biased region" description="Polar residues" evidence="11">
    <location>
        <begin position="175"/>
        <end position="184"/>
    </location>
</feature>
<dbReference type="AlphaFoldDB" id="A0A023FRP2"/>
<evidence type="ECO:0000256" key="12">
    <source>
        <dbReference type="SAM" id="Phobius"/>
    </source>
</evidence>
<feature type="region of interest" description="Disordered" evidence="11">
    <location>
        <begin position="1"/>
        <end position="23"/>
    </location>
</feature>
<feature type="region of interest" description="Disordered" evidence="11">
    <location>
        <begin position="126"/>
        <end position="197"/>
    </location>
</feature>
<protein>
    <submittedName>
        <fullName evidence="13">Putative selenoprotein ixodes scapularis selenoprotein</fullName>
    </submittedName>
</protein>
<keyword evidence="7" id="KW-0712">Selenocysteine</keyword>
<feature type="compositionally biased region" description="Basic and acidic residues" evidence="11">
    <location>
        <begin position="161"/>
        <end position="171"/>
    </location>
</feature>
<keyword evidence="8 12" id="KW-1133">Transmembrane helix</keyword>
<evidence type="ECO:0000256" key="10">
    <source>
        <dbReference type="SAM" id="Coils"/>
    </source>
</evidence>
<dbReference type="GO" id="GO:0030968">
    <property type="term" value="P:endoplasmic reticulum unfolded protein response"/>
    <property type="evidence" value="ECO:0007669"/>
    <property type="project" value="TreeGrafter"/>
</dbReference>
<dbReference type="GO" id="GO:0030970">
    <property type="term" value="P:retrograde protein transport, ER to cytosol"/>
    <property type="evidence" value="ECO:0007669"/>
    <property type="project" value="TreeGrafter"/>
</dbReference>
<dbReference type="GO" id="GO:0036513">
    <property type="term" value="C:Derlin-1 retrotranslocation complex"/>
    <property type="evidence" value="ECO:0007669"/>
    <property type="project" value="TreeGrafter"/>
</dbReference>
<evidence type="ECO:0000256" key="6">
    <source>
        <dbReference type="ARBA" id="ARBA00022824"/>
    </source>
</evidence>
<comment type="similarity">
    <text evidence="3">Belongs to the selenoprotein S family.</text>
</comment>
<dbReference type="InterPro" id="IPR009703">
    <property type="entry name" value="Selenoprotein_S"/>
</dbReference>
<evidence type="ECO:0000256" key="8">
    <source>
        <dbReference type="ARBA" id="ARBA00022989"/>
    </source>
</evidence>
<evidence type="ECO:0000313" key="13">
    <source>
        <dbReference type="EMBL" id="JAC23320.1"/>
    </source>
</evidence>
<dbReference type="GO" id="GO:0036502">
    <property type="term" value="C:Derlin-1-VIMP complex"/>
    <property type="evidence" value="ECO:0007669"/>
    <property type="project" value="TreeGrafter"/>
</dbReference>
<evidence type="ECO:0000256" key="7">
    <source>
        <dbReference type="ARBA" id="ARBA00022933"/>
    </source>
</evidence>
<keyword evidence="4" id="KW-0963">Cytoplasm</keyword>
<organism evidence="13">
    <name type="scientific">Amblyomma cajennense</name>
    <name type="common">Cayenne tick</name>
    <name type="synonym">Acarus cajennensis</name>
    <dbReference type="NCBI Taxonomy" id="34607"/>
    <lineage>
        <taxon>Eukaryota</taxon>
        <taxon>Metazoa</taxon>
        <taxon>Ecdysozoa</taxon>
        <taxon>Arthropoda</taxon>
        <taxon>Chelicerata</taxon>
        <taxon>Arachnida</taxon>
        <taxon>Acari</taxon>
        <taxon>Parasitiformes</taxon>
        <taxon>Ixodida</taxon>
        <taxon>Ixodoidea</taxon>
        <taxon>Ixodidae</taxon>
        <taxon>Amblyomminae</taxon>
        <taxon>Amblyomma</taxon>
    </lineage>
</organism>
<name>A0A023FRP2_AMBCJ</name>
<feature type="compositionally biased region" description="Basic and acidic residues" evidence="11">
    <location>
        <begin position="187"/>
        <end position="197"/>
    </location>
</feature>
<dbReference type="PANTHER" id="PTHR28621:SF1">
    <property type="entry name" value="SELENOPROTEIN S"/>
    <property type="match status" value="1"/>
</dbReference>
<evidence type="ECO:0000256" key="5">
    <source>
        <dbReference type="ARBA" id="ARBA00022692"/>
    </source>
</evidence>
<keyword evidence="6" id="KW-0256">Endoplasmic reticulum</keyword>
<dbReference type="EMBL" id="GBBK01001162">
    <property type="protein sequence ID" value="JAC23320.1"/>
    <property type="molecule type" value="mRNA"/>
</dbReference>
<evidence type="ECO:0000256" key="1">
    <source>
        <dbReference type="ARBA" id="ARBA00004389"/>
    </source>
</evidence>
<accession>A0A023FRP2</accession>
<keyword evidence="9 12" id="KW-0472">Membrane</keyword>
<evidence type="ECO:0000256" key="2">
    <source>
        <dbReference type="ARBA" id="ARBA00004496"/>
    </source>
</evidence>
<keyword evidence="10" id="KW-0175">Coiled coil</keyword>
<feature type="compositionally biased region" description="Polar residues" evidence="11">
    <location>
        <begin position="14"/>
        <end position="23"/>
    </location>
</feature>
<feature type="transmembrane region" description="Helical" evidence="12">
    <location>
        <begin position="35"/>
        <end position="54"/>
    </location>
</feature>
<evidence type="ECO:0000256" key="9">
    <source>
        <dbReference type="ARBA" id="ARBA00023136"/>
    </source>
</evidence>
<dbReference type="Pfam" id="PF06936">
    <property type="entry name" value="Selenoprotein_S"/>
    <property type="match status" value="1"/>
</dbReference>
<feature type="coiled-coil region" evidence="10">
    <location>
        <begin position="86"/>
        <end position="125"/>
    </location>
</feature>
<evidence type="ECO:0000256" key="11">
    <source>
        <dbReference type="SAM" id="MobiDB-lite"/>
    </source>
</evidence>
<sequence length="197" mass="22328">MVSIDSSFERSDRSANSYTGQSDADPSFADTVLDFISTNGWFVTFGLIGLYVLYTKLGSYLPSWRTSTPQQQQNYGAAEADEFVKRQEAMERARRRMQEVQDALAEKQKEKMAQLEEQKRQEKIENWEQFQQGRGLGSKLRNIGAEESSAESSKLSRRPKGSRDDGERLRGSDYNPLTGSSRGSSYRPERRCVNQGG</sequence>